<dbReference type="PANTHER" id="PTHR32191">
    <property type="entry name" value="TETRASPANIN-8-RELATED"/>
    <property type="match status" value="1"/>
</dbReference>
<dbReference type="InterPro" id="IPR018499">
    <property type="entry name" value="Tetraspanin/Peripherin"/>
</dbReference>
<keyword evidence="4 6" id="KW-1133">Transmembrane helix</keyword>
<evidence type="ECO:0000256" key="3">
    <source>
        <dbReference type="ARBA" id="ARBA00022692"/>
    </source>
</evidence>
<dbReference type="InterPro" id="IPR044991">
    <property type="entry name" value="TET_plant"/>
</dbReference>
<sequence length="214" mass="24595">MGSCCKINFLLNFYLFVLVLMILGLLALTGFVFAITHEGGSTKAVEGIGFKEYRVQDYSDWLQKHFTDGKTWRQIRSCLVDAQVCSSLSKNVVPEASEFYKMKMSPIQSGCCKPPMSCGFEYKNATFWTVPESGLKEEGDHDCISWSNHQDTLCYDCLSCKGGVLAFIKKEWRFFAYFNLALLVFFNLILSMACCARRNNIEDQGYRRYRGYHW</sequence>
<name>A0A7J7C7W8_TRIWF</name>
<evidence type="ECO:0000256" key="5">
    <source>
        <dbReference type="ARBA" id="ARBA00023136"/>
    </source>
</evidence>
<feature type="transmembrane region" description="Helical" evidence="6">
    <location>
        <begin position="12"/>
        <end position="35"/>
    </location>
</feature>
<proteinExistence type="inferred from homology"/>
<evidence type="ECO:0000256" key="1">
    <source>
        <dbReference type="ARBA" id="ARBA00004141"/>
    </source>
</evidence>
<reference evidence="7 8" key="1">
    <citation type="journal article" date="2020" name="Nat. Commun.">
        <title>Genome of Tripterygium wilfordii and identification of cytochrome P450 involved in triptolide biosynthesis.</title>
        <authorList>
            <person name="Tu L."/>
            <person name="Su P."/>
            <person name="Zhang Z."/>
            <person name="Gao L."/>
            <person name="Wang J."/>
            <person name="Hu T."/>
            <person name="Zhou J."/>
            <person name="Zhang Y."/>
            <person name="Zhao Y."/>
            <person name="Liu Y."/>
            <person name="Song Y."/>
            <person name="Tong Y."/>
            <person name="Lu Y."/>
            <person name="Yang J."/>
            <person name="Xu C."/>
            <person name="Jia M."/>
            <person name="Peters R.J."/>
            <person name="Huang L."/>
            <person name="Gao W."/>
        </authorList>
    </citation>
    <scope>NUCLEOTIDE SEQUENCE [LARGE SCALE GENOMIC DNA]</scope>
    <source>
        <strain evidence="8">cv. XIE 37</strain>
        <tissue evidence="7">Leaf</tissue>
    </source>
</reference>
<keyword evidence="3 6" id="KW-0812">Transmembrane</keyword>
<comment type="subcellular location">
    <subcellularLocation>
        <location evidence="1">Membrane</location>
        <topology evidence="1">Multi-pass membrane protein</topology>
    </subcellularLocation>
</comment>
<dbReference type="Proteomes" id="UP000593562">
    <property type="component" value="Unassembled WGS sequence"/>
</dbReference>
<evidence type="ECO:0000256" key="6">
    <source>
        <dbReference type="SAM" id="Phobius"/>
    </source>
</evidence>
<evidence type="ECO:0000313" key="8">
    <source>
        <dbReference type="Proteomes" id="UP000593562"/>
    </source>
</evidence>
<dbReference type="EMBL" id="JAAARO010000020">
    <property type="protein sequence ID" value="KAF5730234.1"/>
    <property type="molecule type" value="Genomic_DNA"/>
</dbReference>
<dbReference type="Pfam" id="PF00335">
    <property type="entry name" value="Tetraspanin"/>
    <property type="match status" value="1"/>
</dbReference>
<organism evidence="7 8">
    <name type="scientific">Tripterygium wilfordii</name>
    <name type="common">Thunder God vine</name>
    <dbReference type="NCBI Taxonomy" id="458696"/>
    <lineage>
        <taxon>Eukaryota</taxon>
        <taxon>Viridiplantae</taxon>
        <taxon>Streptophyta</taxon>
        <taxon>Embryophyta</taxon>
        <taxon>Tracheophyta</taxon>
        <taxon>Spermatophyta</taxon>
        <taxon>Magnoliopsida</taxon>
        <taxon>eudicotyledons</taxon>
        <taxon>Gunneridae</taxon>
        <taxon>Pentapetalae</taxon>
        <taxon>rosids</taxon>
        <taxon>fabids</taxon>
        <taxon>Celastrales</taxon>
        <taxon>Celastraceae</taxon>
        <taxon>Tripterygium</taxon>
    </lineage>
</organism>
<dbReference type="GO" id="GO:0016020">
    <property type="term" value="C:membrane"/>
    <property type="evidence" value="ECO:0007669"/>
    <property type="project" value="UniProtKB-SubCell"/>
</dbReference>
<feature type="transmembrane region" description="Helical" evidence="6">
    <location>
        <begin position="174"/>
        <end position="193"/>
    </location>
</feature>
<dbReference type="InParanoid" id="A0A7J7C7W8"/>
<evidence type="ECO:0000256" key="2">
    <source>
        <dbReference type="ARBA" id="ARBA00006840"/>
    </source>
</evidence>
<protein>
    <submittedName>
        <fullName evidence="7">Tetraspanin-11</fullName>
    </submittedName>
</protein>
<dbReference type="AlphaFoldDB" id="A0A7J7C7W8"/>
<comment type="similarity">
    <text evidence="2">Belongs to the tetraspanin (TM4SF) family.</text>
</comment>
<evidence type="ECO:0000313" key="7">
    <source>
        <dbReference type="EMBL" id="KAF5730234.1"/>
    </source>
</evidence>
<evidence type="ECO:0000256" key="4">
    <source>
        <dbReference type="ARBA" id="ARBA00022989"/>
    </source>
</evidence>
<gene>
    <name evidence="7" type="ORF">HS088_TW20G00607</name>
</gene>
<accession>A0A7J7C7W8</accession>
<dbReference type="GO" id="GO:0009734">
    <property type="term" value="P:auxin-activated signaling pathway"/>
    <property type="evidence" value="ECO:0007669"/>
    <property type="project" value="InterPro"/>
</dbReference>
<keyword evidence="8" id="KW-1185">Reference proteome</keyword>
<keyword evidence="5 6" id="KW-0472">Membrane</keyword>
<comment type="caution">
    <text evidence="7">The sequence shown here is derived from an EMBL/GenBank/DDBJ whole genome shotgun (WGS) entry which is preliminary data.</text>
</comment>